<evidence type="ECO:0000256" key="1">
    <source>
        <dbReference type="ARBA" id="ARBA00004651"/>
    </source>
</evidence>
<reference evidence="13 14" key="1">
    <citation type="submission" date="2019-03" db="EMBL/GenBank/DDBJ databases">
        <title>Genomic Encyclopedia of Type Strains, Phase IV (KMG-IV): sequencing the most valuable type-strain genomes for metagenomic binning, comparative biology and taxonomic classification.</title>
        <authorList>
            <person name="Goeker M."/>
        </authorList>
    </citation>
    <scope>NUCLEOTIDE SEQUENCE [LARGE SCALE GENOMIC DNA]</scope>
    <source>
        <strain evidence="13 14">DSM 24629</strain>
    </source>
</reference>
<evidence type="ECO:0000256" key="8">
    <source>
        <dbReference type="ARBA" id="ARBA00023136"/>
    </source>
</evidence>
<evidence type="ECO:0000256" key="3">
    <source>
        <dbReference type="ARBA" id="ARBA00022475"/>
    </source>
</evidence>
<feature type="transmembrane region" description="Helical" evidence="10">
    <location>
        <begin position="54"/>
        <end position="79"/>
    </location>
</feature>
<dbReference type="PANTHER" id="PTHR43394:SF1">
    <property type="entry name" value="ATP-BINDING CASSETTE SUB-FAMILY B MEMBER 10, MITOCHONDRIAL"/>
    <property type="match status" value="1"/>
</dbReference>
<dbReference type="InterPro" id="IPR003439">
    <property type="entry name" value="ABC_transporter-like_ATP-bd"/>
</dbReference>
<dbReference type="RefSeq" id="WP_207669231.1">
    <property type="nucleotide sequence ID" value="NZ_SMAL01000017.1"/>
</dbReference>
<keyword evidence="8 10" id="KW-0472">Membrane</keyword>
<evidence type="ECO:0000259" key="11">
    <source>
        <dbReference type="PROSITE" id="PS50893"/>
    </source>
</evidence>
<evidence type="ECO:0000256" key="9">
    <source>
        <dbReference type="SAM" id="MobiDB-lite"/>
    </source>
</evidence>
<evidence type="ECO:0000259" key="12">
    <source>
        <dbReference type="PROSITE" id="PS50929"/>
    </source>
</evidence>
<dbReference type="InterPro" id="IPR017871">
    <property type="entry name" value="ABC_transporter-like_CS"/>
</dbReference>
<dbReference type="InterPro" id="IPR039421">
    <property type="entry name" value="Type_1_exporter"/>
</dbReference>
<protein>
    <submittedName>
        <fullName evidence="13">ATP-binding cassette subfamily B protein</fullName>
    </submittedName>
</protein>
<evidence type="ECO:0000313" key="14">
    <source>
        <dbReference type="Proteomes" id="UP000294902"/>
    </source>
</evidence>
<keyword evidence="4 10" id="KW-0812">Transmembrane</keyword>
<dbReference type="SUPFAM" id="SSF52540">
    <property type="entry name" value="P-loop containing nucleoside triphosphate hydrolases"/>
    <property type="match status" value="1"/>
</dbReference>
<dbReference type="InterPro" id="IPR003593">
    <property type="entry name" value="AAA+_ATPase"/>
</dbReference>
<dbReference type="PROSITE" id="PS50893">
    <property type="entry name" value="ABC_TRANSPORTER_2"/>
    <property type="match status" value="1"/>
</dbReference>
<comment type="subcellular location">
    <subcellularLocation>
        <location evidence="1">Cell membrane</location>
        <topology evidence="1">Multi-pass membrane protein</topology>
    </subcellularLocation>
</comment>
<dbReference type="PANTHER" id="PTHR43394">
    <property type="entry name" value="ATP-DEPENDENT PERMEASE MDL1, MITOCHONDRIAL"/>
    <property type="match status" value="1"/>
</dbReference>
<keyword evidence="5" id="KW-0547">Nucleotide-binding</keyword>
<feature type="compositionally biased region" description="Polar residues" evidence="9">
    <location>
        <begin position="1"/>
        <end position="13"/>
    </location>
</feature>
<dbReference type="SMART" id="SM00382">
    <property type="entry name" value="AAA"/>
    <property type="match status" value="1"/>
</dbReference>
<comment type="caution">
    <text evidence="13">The sequence shown here is derived from an EMBL/GenBank/DDBJ whole genome shotgun (WGS) entry which is preliminary data.</text>
</comment>
<feature type="region of interest" description="Disordered" evidence="9">
    <location>
        <begin position="1"/>
        <end position="22"/>
    </location>
</feature>
<name>A0A4R3MGZ8_9FIRM</name>
<evidence type="ECO:0000256" key="5">
    <source>
        <dbReference type="ARBA" id="ARBA00022741"/>
    </source>
</evidence>
<feature type="transmembrane region" description="Helical" evidence="10">
    <location>
        <begin position="273"/>
        <end position="294"/>
    </location>
</feature>
<evidence type="ECO:0000256" key="2">
    <source>
        <dbReference type="ARBA" id="ARBA00022448"/>
    </source>
</evidence>
<dbReference type="GO" id="GO:0016887">
    <property type="term" value="F:ATP hydrolysis activity"/>
    <property type="evidence" value="ECO:0007669"/>
    <property type="project" value="InterPro"/>
</dbReference>
<dbReference type="EMBL" id="SMAL01000017">
    <property type="protein sequence ID" value="TCT11637.1"/>
    <property type="molecule type" value="Genomic_DNA"/>
</dbReference>
<keyword evidence="2" id="KW-0813">Transport</keyword>
<dbReference type="Proteomes" id="UP000294902">
    <property type="component" value="Unassembled WGS sequence"/>
</dbReference>
<keyword evidence="3" id="KW-1003">Cell membrane</keyword>
<evidence type="ECO:0000256" key="4">
    <source>
        <dbReference type="ARBA" id="ARBA00022692"/>
    </source>
</evidence>
<gene>
    <name evidence="13" type="ORF">EDC18_1176</name>
</gene>
<dbReference type="InterPro" id="IPR027417">
    <property type="entry name" value="P-loop_NTPase"/>
</dbReference>
<dbReference type="FunFam" id="1.20.1560.10:FF:000011">
    <property type="entry name" value="Multidrug ABC transporter ATP-binding protein"/>
    <property type="match status" value="1"/>
</dbReference>
<dbReference type="PROSITE" id="PS00211">
    <property type="entry name" value="ABC_TRANSPORTER_1"/>
    <property type="match status" value="1"/>
</dbReference>
<proteinExistence type="predicted"/>
<keyword evidence="6 13" id="KW-0067">ATP-binding</keyword>
<sequence length="616" mass="68962">MSNKEGNNTQKQGGVSMRPGGMGNRMLGAPQKAKDTWGTVKRIGTYMMYYKFKLLGVLIMIVFSSLFTIIGPYLLGLAVDEYIIPMDFKGLTLISLLMIVVYLLASFFTWLQNKLMIEVSQQTVTRMRKDLFGKIQKLPLKYFDSRPHGELMSRLTNDVENVSSTLSNSTTQVFSSVIILVGTIIAMLLLSPILTLISLIIIPLMIISSNQITKRTRKFFKEQQKSLGELNGLIEESISGQKVIKTFAREEHILKEFDVYNEKFRYASIRAQIYTGLIFPLLNVLNNISFAIVAGAGGYLAARDVISVGLILTFINYIKQFTRPVNELANEFNMVLSAVAGAERVFEVIDEEEEPLDIKNALPLENIKGKVDICNVDFSYNKGVPILKGVDLKVEPGQMIALVGPTGAGKTTIINLLTRFYDVDSGTIKIDDYNINDVKRRSLRSSLGIVLQDTYLFSESVKENIRYGKLDATDEEVEEAAKLANAHQFIVRLSDGYDTVLGEDGGGLSQGQRQLLAIARVILSDPSILILDEATSSVDTRTEIHIQEAMMKLMQGRTSFVIAHRLSTIQKADLIVVINDGQIIEKGTHSELLDKKEYYYELYMTQFNKLKEISNL</sequence>
<dbReference type="GO" id="GO:0015421">
    <property type="term" value="F:ABC-type oligopeptide transporter activity"/>
    <property type="evidence" value="ECO:0007669"/>
    <property type="project" value="TreeGrafter"/>
</dbReference>
<evidence type="ECO:0000313" key="13">
    <source>
        <dbReference type="EMBL" id="TCT11637.1"/>
    </source>
</evidence>
<evidence type="ECO:0000256" key="10">
    <source>
        <dbReference type="SAM" id="Phobius"/>
    </source>
</evidence>
<dbReference type="Pfam" id="PF00005">
    <property type="entry name" value="ABC_tran"/>
    <property type="match status" value="1"/>
</dbReference>
<evidence type="ECO:0000256" key="7">
    <source>
        <dbReference type="ARBA" id="ARBA00022989"/>
    </source>
</evidence>
<organism evidence="13 14">
    <name type="scientific">Natranaerovirga pectinivora</name>
    <dbReference type="NCBI Taxonomy" id="682400"/>
    <lineage>
        <taxon>Bacteria</taxon>
        <taxon>Bacillati</taxon>
        <taxon>Bacillota</taxon>
        <taxon>Clostridia</taxon>
        <taxon>Lachnospirales</taxon>
        <taxon>Natranaerovirgaceae</taxon>
        <taxon>Natranaerovirga</taxon>
    </lineage>
</organism>
<dbReference type="Gene3D" id="1.20.1560.10">
    <property type="entry name" value="ABC transporter type 1, transmembrane domain"/>
    <property type="match status" value="1"/>
</dbReference>
<feature type="transmembrane region" description="Helical" evidence="10">
    <location>
        <begin position="174"/>
        <end position="207"/>
    </location>
</feature>
<accession>A0A4R3MGZ8</accession>
<dbReference type="InterPro" id="IPR036640">
    <property type="entry name" value="ABC1_TM_sf"/>
</dbReference>
<dbReference type="GO" id="GO:0005886">
    <property type="term" value="C:plasma membrane"/>
    <property type="evidence" value="ECO:0007669"/>
    <property type="project" value="UniProtKB-SubCell"/>
</dbReference>
<keyword evidence="14" id="KW-1185">Reference proteome</keyword>
<dbReference type="AlphaFoldDB" id="A0A4R3MGZ8"/>
<dbReference type="PROSITE" id="PS50929">
    <property type="entry name" value="ABC_TM1F"/>
    <property type="match status" value="1"/>
</dbReference>
<dbReference type="GO" id="GO:0005524">
    <property type="term" value="F:ATP binding"/>
    <property type="evidence" value="ECO:0007669"/>
    <property type="project" value="UniProtKB-KW"/>
</dbReference>
<dbReference type="SUPFAM" id="SSF90123">
    <property type="entry name" value="ABC transporter transmembrane region"/>
    <property type="match status" value="1"/>
</dbReference>
<dbReference type="InterPro" id="IPR011527">
    <property type="entry name" value="ABC1_TM_dom"/>
</dbReference>
<feature type="transmembrane region" description="Helical" evidence="10">
    <location>
        <begin position="91"/>
        <end position="111"/>
    </location>
</feature>
<evidence type="ECO:0000256" key="6">
    <source>
        <dbReference type="ARBA" id="ARBA00022840"/>
    </source>
</evidence>
<dbReference type="Pfam" id="PF00664">
    <property type="entry name" value="ABC_membrane"/>
    <property type="match status" value="1"/>
</dbReference>
<feature type="domain" description="ABC transporter" evidence="11">
    <location>
        <begin position="371"/>
        <end position="605"/>
    </location>
</feature>
<dbReference type="Gene3D" id="3.40.50.300">
    <property type="entry name" value="P-loop containing nucleotide triphosphate hydrolases"/>
    <property type="match status" value="1"/>
</dbReference>
<dbReference type="FunFam" id="3.40.50.300:FF:000287">
    <property type="entry name" value="Multidrug ABC transporter ATP-binding protein"/>
    <property type="match status" value="1"/>
</dbReference>
<feature type="domain" description="ABC transmembrane type-1" evidence="12">
    <location>
        <begin position="55"/>
        <end position="337"/>
    </location>
</feature>
<keyword evidence="7 10" id="KW-1133">Transmembrane helix</keyword>
<dbReference type="CDD" id="cd18547">
    <property type="entry name" value="ABC_6TM_Tm288_like"/>
    <property type="match status" value="1"/>
</dbReference>